<dbReference type="Ensembl" id="ENSCHIT00000011948.1">
    <property type="protein sequence ID" value="ENSCHIP00000004496.1"/>
    <property type="gene ID" value="ENSCHIG00000008587.1"/>
</dbReference>
<keyword evidence="4 10" id="KW-0520">NAD</keyword>
<organism evidence="13 14">
    <name type="scientific">Capra hircus</name>
    <name type="common">Goat</name>
    <dbReference type="NCBI Taxonomy" id="9925"/>
    <lineage>
        <taxon>Eukaryota</taxon>
        <taxon>Metazoa</taxon>
        <taxon>Chordata</taxon>
        <taxon>Craniata</taxon>
        <taxon>Vertebrata</taxon>
        <taxon>Euteleostomi</taxon>
        <taxon>Mammalia</taxon>
        <taxon>Eutheria</taxon>
        <taxon>Laurasiatheria</taxon>
        <taxon>Artiodactyla</taxon>
        <taxon>Ruminantia</taxon>
        <taxon>Pecora</taxon>
        <taxon>Bovidae</taxon>
        <taxon>Caprinae</taxon>
        <taxon>Capra</taxon>
    </lineage>
</organism>
<dbReference type="SUPFAM" id="SSF56770">
    <property type="entry name" value="HydA/Nqo6-like"/>
    <property type="match status" value="1"/>
</dbReference>
<evidence type="ECO:0000256" key="9">
    <source>
        <dbReference type="ARBA" id="ARBA00049551"/>
    </source>
</evidence>
<comment type="similarity">
    <text evidence="2 10">Belongs to the complex I 20 kDa subunit family.</text>
</comment>
<evidence type="ECO:0000256" key="5">
    <source>
        <dbReference type="ARBA" id="ARBA00024297"/>
    </source>
</evidence>
<dbReference type="InterPro" id="IPR006138">
    <property type="entry name" value="NADH_UQ_OxRdtase_20Kd_su"/>
</dbReference>
<evidence type="ECO:0000256" key="7">
    <source>
        <dbReference type="ARBA" id="ARBA00032998"/>
    </source>
</evidence>
<comment type="subunit">
    <text evidence="8">Core subunit of respiratory chain NADH dehydrogenase (Complex I) which is composed of 45 different subunits. This is a component of the iron-sulfur (IP) fragment of the enzyme.</text>
</comment>
<dbReference type="NCBIfam" id="TIGR01957">
    <property type="entry name" value="nuoB_fam"/>
    <property type="match status" value="1"/>
</dbReference>
<feature type="region of interest" description="Disordered" evidence="11">
    <location>
        <begin position="22"/>
        <end position="42"/>
    </location>
</feature>
<comment type="catalytic activity">
    <reaction evidence="9">
        <text>a ubiquinone + NADH + 5 H(+)(in) = a ubiquinol + NAD(+) + 4 H(+)(out)</text>
        <dbReference type="Rhea" id="RHEA:29091"/>
        <dbReference type="Rhea" id="RHEA-COMP:9565"/>
        <dbReference type="Rhea" id="RHEA-COMP:9566"/>
        <dbReference type="ChEBI" id="CHEBI:15378"/>
        <dbReference type="ChEBI" id="CHEBI:16389"/>
        <dbReference type="ChEBI" id="CHEBI:17976"/>
        <dbReference type="ChEBI" id="CHEBI:57540"/>
        <dbReference type="ChEBI" id="CHEBI:57945"/>
        <dbReference type="EC" id="7.1.1.2"/>
    </reaction>
</comment>
<feature type="domain" description="NADH:ubiquinone oxidoreductase-like 20kDa subunit" evidence="12">
    <location>
        <begin position="88"/>
        <end position="197"/>
    </location>
</feature>
<dbReference type="GO" id="GO:0008137">
    <property type="term" value="F:NADH dehydrogenase (ubiquinone) activity"/>
    <property type="evidence" value="ECO:0007669"/>
    <property type="project" value="UniProtKB-EC"/>
</dbReference>
<dbReference type="GO" id="GO:0005739">
    <property type="term" value="C:mitochondrion"/>
    <property type="evidence" value="ECO:0007669"/>
    <property type="project" value="GOC"/>
</dbReference>
<dbReference type="GO" id="GO:0009060">
    <property type="term" value="P:aerobic respiration"/>
    <property type="evidence" value="ECO:0007669"/>
    <property type="project" value="TreeGrafter"/>
</dbReference>
<protein>
    <recommendedName>
        <fullName evidence="3">NADH dehydrogenase [ubiquinone] iron-sulfur protein 7, mitochondrial</fullName>
    </recommendedName>
    <alternativeName>
        <fullName evidence="6">Complex I-20kD</fullName>
    </alternativeName>
    <alternativeName>
        <fullName evidence="7">NADH-ubiquinone oxidoreductase 20 kDa subunit</fullName>
    </alternativeName>
</protein>
<dbReference type="EMBL" id="LWLT01000008">
    <property type="status" value="NOT_ANNOTATED_CDS"/>
    <property type="molecule type" value="Genomic_DNA"/>
</dbReference>
<gene>
    <name evidence="13" type="primary">NDUFS7</name>
</gene>
<evidence type="ECO:0000256" key="3">
    <source>
        <dbReference type="ARBA" id="ARBA00015185"/>
    </source>
</evidence>
<dbReference type="GO" id="GO:0048038">
    <property type="term" value="F:quinone binding"/>
    <property type="evidence" value="ECO:0007669"/>
    <property type="project" value="InterPro"/>
</dbReference>
<comment type="function">
    <text evidence="5">Core subunit of the mitochondrial membrane respiratory chain NADH dehydrogenase (Complex I) which catalyzes electron transfer from NADH through the respiratory chain, using ubiquinone as an electron acceptor. Essential for the catalytic activity of complex I.</text>
</comment>
<dbReference type="FunFam" id="3.40.50.12280:FF:000001">
    <property type="entry name" value="NADH-quinone oxidoreductase subunit B 2"/>
    <property type="match status" value="1"/>
</dbReference>
<dbReference type="GO" id="GO:0045271">
    <property type="term" value="C:respiratory chain complex I"/>
    <property type="evidence" value="ECO:0007669"/>
    <property type="project" value="TreeGrafter"/>
</dbReference>
<dbReference type="HAMAP" id="MF_01356">
    <property type="entry name" value="NDH1_NuoB"/>
    <property type="match status" value="1"/>
</dbReference>
<dbReference type="GO" id="GO:0051539">
    <property type="term" value="F:4 iron, 4 sulfur cluster binding"/>
    <property type="evidence" value="ECO:0007669"/>
    <property type="project" value="UniProtKB-KW"/>
</dbReference>
<name>A0A452DXJ7_CAPHI</name>
<dbReference type="GO" id="GO:0046872">
    <property type="term" value="F:metal ion binding"/>
    <property type="evidence" value="ECO:0007669"/>
    <property type="project" value="UniProtKB-KW"/>
</dbReference>
<dbReference type="Proteomes" id="UP000291000">
    <property type="component" value="Chromosome 7"/>
</dbReference>
<dbReference type="OMA" id="GCGGIEM"/>
<keyword evidence="14" id="KW-1185">Reference proteome</keyword>
<reference evidence="13" key="2">
    <citation type="submission" date="2025-08" db="UniProtKB">
        <authorList>
            <consortium name="Ensembl"/>
        </authorList>
    </citation>
    <scope>IDENTIFICATION</scope>
</reference>
<dbReference type="Bgee" id="ENSCHIG00000008587">
    <property type="expression patterns" value="Expressed in longissimus thoracis muscle and 18 other cell types or tissues"/>
</dbReference>
<dbReference type="GO" id="GO:0015990">
    <property type="term" value="P:electron transport coupled proton transport"/>
    <property type="evidence" value="ECO:0007669"/>
    <property type="project" value="TreeGrafter"/>
</dbReference>
<dbReference type="AlphaFoldDB" id="A0A452DXJ7"/>
<evidence type="ECO:0000313" key="13">
    <source>
        <dbReference type="Ensembl" id="ENSCHIP00000004496.1"/>
    </source>
</evidence>
<evidence type="ECO:0000256" key="11">
    <source>
        <dbReference type="SAM" id="MobiDB-lite"/>
    </source>
</evidence>
<proteinExistence type="inferred from homology"/>
<dbReference type="InterPro" id="IPR006137">
    <property type="entry name" value="NADH_UbQ_OxRdtase-like_20kDa"/>
</dbReference>
<dbReference type="Pfam" id="PF01058">
    <property type="entry name" value="Oxidored_q6"/>
    <property type="match status" value="1"/>
</dbReference>
<keyword evidence="10" id="KW-0411">Iron-sulfur</keyword>
<dbReference type="Gene3D" id="3.40.50.12280">
    <property type="match status" value="1"/>
</dbReference>
<reference evidence="13 14" key="1">
    <citation type="submission" date="2016-04" db="EMBL/GenBank/DDBJ databases">
        <title>Polished mammalian reference genomes with single-molecule sequencing and chromosome conformation capture applied to the Capra hircus genome.</title>
        <authorList>
            <person name="Bickhart D.M."/>
            <person name="Koren S."/>
            <person name="Rosen B."/>
            <person name="Hastie A."/>
            <person name="Liachko I."/>
            <person name="Sullivan S.T."/>
            <person name="Burton J."/>
            <person name="Sayre B.L."/>
            <person name="Huson H.J."/>
            <person name="Lee J."/>
            <person name="Lam E."/>
            <person name="Kelley C.M."/>
            <person name="Hutchison J.L."/>
            <person name="Zhou Y."/>
            <person name="Sun J."/>
            <person name="Crisa A."/>
            <person name="Schwartz J.C."/>
            <person name="Hammond J.A."/>
            <person name="Schroeder S.G."/>
            <person name="Liu G.E."/>
            <person name="Dunham M."/>
            <person name="Shendure J."/>
            <person name="Sonstegard T.S."/>
            <person name="Phillippy A.M."/>
            <person name="Van Tassell C.P."/>
            <person name="Smith T.P."/>
        </authorList>
    </citation>
    <scope>NUCLEOTIDE SEQUENCE [LARGE SCALE GENOMIC DNA]</scope>
</reference>
<dbReference type="GeneTree" id="ENSGT00390000006565"/>
<reference evidence="13" key="3">
    <citation type="submission" date="2025-09" db="UniProtKB">
        <authorList>
            <consortium name="Ensembl"/>
        </authorList>
    </citation>
    <scope>IDENTIFICATION</scope>
</reference>
<evidence type="ECO:0000256" key="6">
    <source>
        <dbReference type="ARBA" id="ARBA00030829"/>
    </source>
</evidence>
<keyword evidence="10" id="KW-0479">Metal-binding</keyword>
<evidence type="ECO:0000256" key="2">
    <source>
        <dbReference type="ARBA" id="ARBA00009173"/>
    </source>
</evidence>
<comment type="cofactor">
    <cofactor evidence="1">
        <name>[4Fe-4S] cluster</name>
        <dbReference type="ChEBI" id="CHEBI:49883"/>
    </cofactor>
</comment>
<dbReference type="PANTHER" id="PTHR11995:SF14">
    <property type="entry name" value="NADH DEHYDROGENASE [UBIQUINONE] IRON-SULFUR PROTEIN 7, MITOCHONDRIAL"/>
    <property type="match status" value="1"/>
</dbReference>
<sequence>MCGPSPNSSGMGAALQVRGVHSSMAADSQPSRELPHYTQPAVSQARAVVPKPAALPSSRGEYVVAKLDDLINWARRSSLWPMTFGLACCAVEMMHMAAPRYDMDRFGVVFRASPRQSDVMIVAGTLTNKMAPALRKVYDQMPEPRYVVSMGSCANGGGYYHYSYSVVRGCDRIVPVDIYVPGCPPTAEALLYGILQLQKKIKREKRLRIWYRR</sequence>
<keyword evidence="10" id="KW-0408">Iron</keyword>
<evidence type="ECO:0000256" key="10">
    <source>
        <dbReference type="RuleBase" id="RU004464"/>
    </source>
</evidence>
<evidence type="ECO:0000256" key="4">
    <source>
        <dbReference type="ARBA" id="ARBA00023027"/>
    </source>
</evidence>
<evidence type="ECO:0000313" key="14">
    <source>
        <dbReference type="Proteomes" id="UP000291000"/>
    </source>
</evidence>
<dbReference type="GO" id="GO:0032981">
    <property type="term" value="P:mitochondrial respiratory chain complex I assembly"/>
    <property type="evidence" value="ECO:0007669"/>
    <property type="project" value="TreeGrafter"/>
</dbReference>
<evidence type="ECO:0000256" key="1">
    <source>
        <dbReference type="ARBA" id="ARBA00001966"/>
    </source>
</evidence>
<dbReference type="PROSITE" id="PS01150">
    <property type="entry name" value="COMPLEX1_20K"/>
    <property type="match status" value="1"/>
</dbReference>
<evidence type="ECO:0000256" key="8">
    <source>
        <dbReference type="ARBA" id="ARBA00046897"/>
    </source>
</evidence>
<keyword evidence="10" id="KW-0004">4Fe-4S</keyword>
<dbReference type="NCBIfam" id="NF005012">
    <property type="entry name" value="PRK06411.1"/>
    <property type="match status" value="1"/>
</dbReference>
<accession>A0A452DXJ7</accession>
<evidence type="ECO:0000259" key="12">
    <source>
        <dbReference type="Pfam" id="PF01058"/>
    </source>
</evidence>
<dbReference type="PANTHER" id="PTHR11995">
    <property type="entry name" value="NADH DEHYDROGENASE"/>
    <property type="match status" value="1"/>
</dbReference>